<evidence type="ECO:0000313" key="2">
    <source>
        <dbReference type="Proteomes" id="UP000032142"/>
    </source>
</evidence>
<name>A0A0B0PH33_GOSAR</name>
<sequence>MMMMKRHCKREMRWRLIWVLIACNLCLHCCHCLQLKNLW</sequence>
<reference evidence="2" key="1">
    <citation type="submission" date="2014-09" db="EMBL/GenBank/DDBJ databases">
        <authorList>
            <person name="Mudge J."/>
            <person name="Ramaraj T."/>
            <person name="Lindquist I.E."/>
            <person name="Bharti A.K."/>
            <person name="Sundararajan A."/>
            <person name="Cameron C.T."/>
            <person name="Woodward J.E."/>
            <person name="May G.D."/>
            <person name="Brubaker C."/>
            <person name="Broadhvest J."/>
            <person name="Wilkins T.A."/>
        </authorList>
    </citation>
    <scope>NUCLEOTIDE SEQUENCE</scope>
    <source>
        <strain evidence="2">cv. AKA8401</strain>
    </source>
</reference>
<accession>A0A0B0PH33</accession>
<dbReference type="AlphaFoldDB" id="A0A0B0PH33"/>
<evidence type="ECO:0000313" key="1">
    <source>
        <dbReference type="EMBL" id="KHG24227.1"/>
    </source>
</evidence>
<dbReference type="EMBL" id="KN428029">
    <property type="protein sequence ID" value="KHG24227.1"/>
    <property type="molecule type" value="Genomic_DNA"/>
</dbReference>
<organism evidence="1 2">
    <name type="scientific">Gossypium arboreum</name>
    <name type="common">Tree cotton</name>
    <name type="synonym">Gossypium nanking</name>
    <dbReference type="NCBI Taxonomy" id="29729"/>
    <lineage>
        <taxon>Eukaryota</taxon>
        <taxon>Viridiplantae</taxon>
        <taxon>Streptophyta</taxon>
        <taxon>Embryophyta</taxon>
        <taxon>Tracheophyta</taxon>
        <taxon>Spermatophyta</taxon>
        <taxon>Magnoliopsida</taxon>
        <taxon>eudicotyledons</taxon>
        <taxon>Gunneridae</taxon>
        <taxon>Pentapetalae</taxon>
        <taxon>rosids</taxon>
        <taxon>malvids</taxon>
        <taxon>Malvales</taxon>
        <taxon>Malvaceae</taxon>
        <taxon>Malvoideae</taxon>
        <taxon>Gossypium</taxon>
    </lineage>
</organism>
<proteinExistence type="predicted"/>
<protein>
    <submittedName>
        <fullName evidence="1">Uncharacterized protein</fullName>
    </submittedName>
</protein>
<keyword evidence="2" id="KW-1185">Reference proteome</keyword>
<gene>
    <name evidence="1" type="ORF">F383_08040</name>
</gene>
<dbReference type="Proteomes" id="UP000032142">
    <property type="component" value="Unassembled WGS sequence"/>
</dbReference>